<protein>
    <submittedName>
        <fullName evidence="1">Uncharacterized protein</fullName>
    </submittedName>
</protein>
<reference evidence="1 2" key="1">
    <citation type="submission" date="2020-07" db="EMBL/GenBank/DDBJ databases">
        <title>Exploring microbial biodiversity for novel pathways involved in the catabolism of aromatic compounds derived from lignin.</title>
        <authorList>
            <person name="Elkins J."/>
        </authorList>
    </citation>
    <scope>NUCLEOTIDE SEQUENCE [LARGE SCALE GENOMIC DNA]</scope>
    <source>
        <strain evidence="1 2">H2C3B</strain>
    </source>
</reference>
<accession>A0A7Z0AYM2</accession>
<dbReference type="EMBL" id="JACCAU010000001">
    <property type="protein sequence ID" value="NYH13848.1"/>
    <property type="molecule type" value="Genomic_DNA"/>
</dbReference>
<gene>
    <name evidence="1" type="ORF">GGD41_001076</name>
</gene>
<name>A0A7Z0AYM2_9BURK</name>
<organism evidence="1 2">
    <name type="scientific">Paraburkholderia bryophila</name>
    <dbReference type="NCBI Taxonomy" id="420952"/>
    <lineage>
        <taxon>Bacteria</taxon>
        <taxon>Pseudomonadati</taxon>
        <taxon>Pseudomonadota</taxon>
        <taxon>Betaproteobacteria</taxon>
        <taxon>Burkholderiales</taxon>
        <taxon>Burkholderiaceae</taxon>
        <taxon>Paraburkholderia</taxon>
    </lineage>
</organism>
<dbReference type="AlphaFoldDB" id="A0A7Z0AYM2"/>
<proteinExistence type="predicted"/>
<dbReference type="Proteomes" id="UP000572540">
    <property type="component" value="Unassembled WGS sequence"/>
</dbReference>
<comment type="caution">
    <text evidence="1">The sequence shown here is derived from an EMBL/GenBank/DDBJ whole genome shotgun (WGS) entry which is preliminary data.</text>
</comment>
<evidence type="ECO:0000313" key="2">
    <source>
        <dbReference type="Proteomes" id="UP000572540"/>
    </source>
</evidence>
<sequence length="92" mass="10399">MIDGTLRADSICASMARETPEARAQRVERQLPLGAQTGEIHADEMFECIERFGGTRRRCGVSRGIANQRKRGMHDCLQERRRTAGKQLVEAR</sequence>
<evidence type="ECO:0000313" key="1">
    <source>
        <dbReference type="EMBL" id="NYH13848.1"/>
    </source>
</evidence>